<keyword evidence="2" id="KW-0808">Transferase</keyword>
<accession>A0A9X2A296</accession>
<keyword evidence="2" id="KW-0548">Nucleotidyltransferase</keyword>
<evidence type="ECO:0000259" key="1">
    <source>
        <dbReference type="Pfam" id="PF00271"/>
    </source>
</evidence>
<gene>
    <name evidence="2" type="ORF">L5014_38410</name>
</gene>
<feature type="non-terminal residue" evidence="2">
    <location>
        <position position="1"/>
    </location>
</feature>
<dbReference type="GO" id="GO:0005829">
    <property type="term" value="C:cytosol"/>
    <property type="evidence" value="ECO:0007669"/>
    <property type="project" value="TreeGrafter"/>
</dbReference>
<keyword evidence="3" id="KW-1185">Reference proteome</keyword>
<dbReference type="Proteomes" id="UP001139308">
    <property type="component" value="Unassembled WGS sequence"/>
</dbReference>
<dbReference type="CDD" id="cd18785">
    <property type="entry name" value="SF2_C"/>
    <property type="match status" value="1"/>
</dbReference>
<proteinExistence type="predicted"/>
<dbReference type="PANTHER" id="PTHR47396:SF1">
    <property type="entry name" value="ATP-DEPENDENT HELICASE IRC3-RELATED"/>
    <property type="match status" value="1"/>
</dbReference>
<dbReference type="InterPro" id="IPR050742">
    <property type="entry name" value="Helicase_Restrict-Modif_Enz"/>
</dbReference>
<dbReference type="InterPro" id="IPR001650">
    <property type="entry name" value="Helicase_C-like"/>
</dbReference>
<dbReference type="InterPro" id="IPR027417">
    <property type="entry name" value="P-loop_NTPase"/>
</dbReference>
<protein>
    <submittedName>
        <fullName evidence="2">DNA polymerase III subunit chi</fullName>
        <ecNumber evidence="2">2.7.7.7</ecNumber>
    </submittedName>
</protein>
<dbReference type="RefSeq" id="WP_238469074.1">
    <property type="nucleotide sequence ID" value="NZ_JAKLJA010000107.1"/>
</dbReference>
<evidence type="ECO:0000313" key="2">
    <source>
        <dbReference type="EMBL" id="MCG5079115.1"/>
    </source>
</evidence>
<dbReference type="EMBL" id="JAKLJA010000107">
    <property type="protein sequence ID" value="MCG5079115.1"/>
    <property type="molecule type" value="Genomic_DNA"/>
</dbReference>
<dbReference type="Gene3D" id="3.40.50.300">
    <property type="entry name" value="P-loop containing nucleotide triphosphate hydrolases"/>
    <property type="match status" value="1"/>
</dbReference>
<reference evidence="2" key="1">
    <citation type="submission" date="2022-01" db="EMBL/GenBank/DDBJ databases">
        <title>Genome sequence and assembly of Parabukholderia sp. RG36.</title>
        <authorList>
            <person name="Chhetri G."/>
        </authorList>
    </citation>
    <scope>NUCLEOTIDE SEQUENCE</scope>
    <source>
        <strain evidence="2">RG36</strain>
    </source>
</reference>
<dbReference type="SUPFAM" id="SSF52540">
    <property type="entry name" value="P-loop containing nucleoside triphosphate hydrolases"/>
    <property type="match status" value="1"/>
</dbReference>
<dbReference type="AlphaFoldDB" id="A0A9X2A296"/>
<comment type="caution">
    <text evidence="2">The sequence shown here is derived from an EMBL/GenBank/DDBJ whole genome shotgun (WGS) entry which is preliminary data.</text>
</comment>
<dbReference type="PANTHER" id="PTHR47396">
    <property type="entry name" value="TYPE I RESTRICTION ENZYME ECOKI R PROTEIN"/>
    <property type="match status" value="1"/>
</dbReference>
<sequence>VHARYVLGLTATPVRRDSQQPVMFMLCGPIRHAAKSPASAPRMLEVFPQRLTAAVDIAADAPIQAVFAQLAQDTPRTQMIAAAVREQYRQGRNVLVLTERTDHLESLQQMLQDTVQPLFVLHGRLGRKARVAQLAALDALAGDTPRVVLATGRLVGEGFDHPALDTLVLAMPVAWRGTLQQYAGRLHREHAGKTGVRVIDYVDGGHPVLQRMWEKRQRGYRAMGYQVRTPGEDIQLQLA</sequence>
<feature type="domain" description="Helicase C-terminal" evidence="1">
    <location>
        <begin position="87"/>
        <end position="188"/>
    </location>
</feature>
<dbReference type="GO" id="GO:0003887">
    <property type="term" value="F:DNA-directed DNA polymerase activity"/>
    <property type="evidence" value="ECO:0007669"/>
    <property type="project" value="UniProtKB-EC"/>
</dbReference>
<organism evidence="2 3">
    <name type="scientific">Paraburkholderia tagetis</name>
    <dbReference type="NCBI Taxonomy" id="2913261"/>
    <lineage>
        <taxon>Bacteria</taxon>
        <taxon>Pseudomonadati</taxon>
        <taxon>Pseudomonadota</taxon>
        <taxon>Betaproteobacteria</taxon>
        <taxon>Burkholderiales</taxon>
        <taxon>Burkholderiaceae</taxon>
        <taxon>Paraburkholderia</taxon>
    </lineage>
</organism>
<evidence type="ECO:0000313" key="3">
    <source>
        <dbReference type="Proteomes" id="UP001139308"/>
    </source>
</evidence>
<dbReference type="Pfam" id="PF00271">
    <property type="entry name" value="Helicase_C"/>
    <property type="match status" value="1"/>
</dbReference>
<name>A0A9X2A296_9BURK</name>
<dbReference type="EC" id="2.7.7.7" evidence="2"/>